<feature type="non-terminal residue" evidence="2">
    <location>
        <position position="1"/>
    </location>
</feature>
<dbReference type="AlphaFoldDB" id="X1EZ10"/>
<evidence type="ECO:0008006" key="3">
    <source>
        <dbReference type="Google" id="ProtNLM"/>
    </source>
</evidence>
<dbReference type="InterPro" id="IPR005814">
    <property type="entry name" value="Aminotrans_3"/>
</dbReference>
<dbReference type="EMBL" id="BART01041007">
    <property type="protein sequence ID" value="GAH22404.1"/>
    <property type="molecule type" value="Genomic_DNA"/>
</dbReference>
<comment type="cofactor">
    <cofactor evidence="1">
        <name>pyridoxal 5'-phosphate</name>
        <dbReference type="ChEBI" id="CHEBI:597326"/>
    </cofactor>
</comment>
<accession>X1EZ10</accession>
<dbReference type="PANTHER" id="PTHR43713:SF3">
    <property type="entry name" value="GLUTAMATE-1-SEMIALDEHYDE 2,1-AMINOMUTASE 1, CHLOROPLASTIC-RELATED"/>
    <property type="match status" value="1"/>
</dbReference>
<sequence>IPKKLFEDVHEFEFNNFNQVEELMKKYGDDVAAIITTPVNHPGGHKVEMPNPGFLEGLRKITNEYGSLLMFDEIRTGFR</sequence>
<dbReference type="InterPro" id="IPR015421">
    <property type="entry name" value="PyrdxlP-dep_Trfase_major"/>
</dbReference>
<protein>
    <recommendedName>
        <fullName evidence="3">Aminotransferase class III-fold pyridoxal phosphate-dependent enzyme</fullName>
    </recommendedName>
</protein>
<comment type="caution">
    <text evidence="2">The sequence shown here is derived from an EMBL/GenBank/DDBJ whole genome shotgun (WGS) entry which is preliminary data.</text>
</comment>
<dbReference type="InterPro" id="IPR015424">
    <property type="entry name" value="PyrdxlP-dep_Trfase"/>
</dbReference>
<reference evidence="2" key="1">
    <citation type="journal article" date="2014" name="Front. Microbiol.">
        <title>High frequency of phylogenetically diverse reductive dehalogenase-homologous genes in deep subseafloor sedimentary metagenomes.</title>
        <authorList>
            <person name="Kawai M."/>
            <person name="Futagami T."/>
            <person name="Toyoda A."/>
            <person name="Takaki Y."/>
            <person name="Nishi S."/>
            <person name="Hori S."/>
            <person name="Arai W."/>
            <person name="Tsubouchi T."/>
            <person name="Morono Y."/>
            <person name="Uchiyama I."/>
            <person name="Ito T."/>
            <person name="Fujiyama A."/>
            <person name="Inagaki F."/>
            <person name="Takami H."/>
        </authorList>
    </citation>
    <scope>NUCLEOTIDE SEQUENCE</scope>
    <source>
        <strain evidence="2">Expedition CK06-06</strain>
    </source>
</reference>
<gene>
    <name evidence="2" type="ORF">S01H4_66312</name>
</gene>
<dbReference type="GO" id="GO:0030170">
    <property type="term" value="F:pyridoxal phosphate binding"/>
    <property type="evidence" value="ECO:0007669"/>
    <property type="project" value="InterPro"/>
</dbReference>
<dbReference type="Pfam" id="PF00202">
    <property type="entry name" value="Aminotran_3"/>
    <property type="match status" value="1"/>
</dbReference>
<name>X1EZ10_9ZZZZ</name>
<feature type="non-terminal residue" evidence="2">
    <location>
        <position position="79"/>
    </location>
</feature>
<organism evidence="2">
    <name type="scientific">marine sediment metagenome</name>
    <dbReference type="NCBI Taxonomy" id="412755"/>
    <lineage>
        <taxon>unclassified sequences</taxon>
        <taxon>metagenomes</taxon>
        <taxon>ecological metagenomes</taxon>
    </lineage>
</organism>
<dbReference type="GO" id="GO:0008483">
    <property type="term" value="F:transaminase activity"/>
    <property type="evidence" value="ECO:0007669"/>
    <property type="project" value="InterPro"/>
</dbReference>
<dbReference type="PANTHER" id="PTHR43713">
    <property type="entry name" value="GLUTAMATE-1-SEMIALDEHYDE 2,1-AMINOMUTASE"/>
    <property type="match status" value="1"/>
</dbReference>
<proteinExistence type="predicted"/>
<evidence type="ECO:0000313" key="2">
    <source>
        <dbReference type="EMBL" id="GAH22404.1"/>
    </source>
</evidence>
<dbReference type="SUPFAM" id="SSF53383">
    <property type="entry name" value="PLP-dependent transferases"/>
    <property type="match status" value="1"/>
</dbReference>
<evidence type="ECO:0000256" key="1">
    <source>
        <dbReference type="ARBA" id="ARBA00001933"/>
    </source>
</evidence>
<dbReference type="Gene3D" id="3.40.640.10">
    <property type="entry name" value="Type I PLP-dependent aspartate aminotransferase-like (Major domain)"/>
    <property type="match status" value="1"/>
</dbReference>